<name>A0AA39GSN5_SARSR</name>
<keyword evidence="4" id="KW-1185">Reference proteome</keyword>
<evidence type="ECO:0000313" key="3">
    <source>
        <dbReference type="EMBL" id="KAK0392858.1"/>
    </source>
</evidence>
<dbReference type="InterPro" id="IPR053858">
    <property type="entry name" value="Arb2_dom"/>
</dbReference>
<feature type="region of interest" description="Disordered" evidence="1">
    <location>
        <begin position="402"/>
        <end position="425"/>
    </location>
</feature>
<protein>
    <recommendedName>
        <fullName evidence="2">Arb2 domain-containing protein</fullName>
    </recommendedName>
</protein>
<evidence type="ECO:0000313" key="4">
    <source>
        <dbReference type="Proteomes" id="UP001175261"/>
    </source>
</evidence>
<dbReference type="AlphaFoldDB" id="A0AA39GSN5"/>
<dbReference type="GO" id="GO:0035197">
    <property type="term" value="F:siRNA binding"/>
    <property type="evidence" value="ECO:0007669"/>
    <property type="project" value="TreeGrafter"/>
</dbReference>
<proteinExistence type="predicted"/>
<feature type="domain" description="Arb2" evidence="2">
    <location>
        <begin position="15"/>
        <end position="289"/>
    </location>
</feature>
<dbReference type="Proteomes" id="UP001175261">
    <property type="component" value="Unassembled WGS sequence"/>
</dbReference>
<dbReference type="GO" id="GO:0031048">
    <property type="term" value="P:regulatory ncRNA-mediated heterochromatin formation"/>
    <property type="evidence" value="ECO:0007669"/>
    <property type="project" value="TreeGrafter"/>
</dbReference>
<dbReference type="EMBL" id="JAPDFR010000001">
    <property type="protein sequence ID" value="KAK0392858.1"/>
    <property type="molecule type" value="Genomic_DNA"/>
</dbReference>
<dbReference type="Pfam" id="PF22749">
    <property type="entry name" value="Arb2"/>
    <property type="match status" value="1"/>
</dbReference>
<dbReference type="PANTHER" id="PTHR21357">
    <property type="entry name" value="FAM172 FAMILY PROTEIN HOMOLOG CG10038"/>
    <property type="match status" value="1"/>
</dbReference>
<accession>A0AA39GSN5</accession>
<dbReference type="GO" id="GO:0005634">
    <property type="term" value="C:nucleus"/>
    <property type="evidence" value="ECO:0007669"/>
    <property type="project" value="TreeGrafter"/>
</dbReference>
<organism evidence="3 4">
    <name type="scientific">Sarocladium strictum</name>
    <name type="common">Black bundle disease fungus</name>
    <name type="synonym">Acremonium strictum</name>
    <dbReference type="NCBI Taxonomy" id="5046"/>
    <lineage>
        <taxon>Eukaryota</taxon>
        <taxon>Fungi</taxon>
        <taxon>Dikarya</taxon>
        <taxon>Ascomycota</taxon>
        <taxon>Pezizomycotina</taxon>
        <taxon>Sordariomycetes</taxon>
        <taxon>Hypocreomycetidae</taxon>
        <taxon>Hypocreales</taxon>
        <taxon>Sarocladiaceae</taxon>
        <taxon>Sarocladium</taxon>
    </lineage>
</organism>
<gene>
    <name evidence="3" type="ORF">NLU13_2352</name>
</gene>
<evidence type="ECO:0000259" key="2">
    <source>
        <dbReference type="Pfam" id="PF22749"/>
    </source>
</evidence>
<reference evidence="3" key="1">
    <citation type="submission" date="2022-10" db="EMBL/GenBank/DDBJ databases">
        <title>Determination and structural analysis of whole genome sequence of Sarocladium strictum F4-1.</title>
        <authorList>
            <person name="Hu L."/>
            <person name="Jiang Y."/>
        </authorList>
    </citation>
    <scope>NUCLEOTIDE SEQUENCE</scope>
    <source>
        <strain evidence="3">F4-1</strain>
    </source>
</reference>
<sequence>MFRRHWSGLPKDPIFPSTLEGLGYFINEDDEIRSIERPDCYFKYLIDRNERINRRQRFHFNLAMEDVTLQRLEDEGMQRLALPLGTSSDQPHVPVFVSPDIALKERVVLIVTDTTQSLGMLSGRVAAGPGGLTKGTAISLIRTIKHHLPDAGIVLANPGAPHWWPQGKRSISAFQADAAPLSSLVSFGRRMNEAVNRVEGQASEMEHLSGVFEMMERREVRISVLGVEKGAELVERFLDGKQAWERWGEKLEGMVLFGTYLDADWMHNEAFKAFLAKRCRAYALSSEPLDTPLSTPRGNPDISFPALGLPVYSSSEDTCSELIAIKAQKASVAYLAEVARCEDYANPEVVPVVRENLGIVGEEEEQGGRSAWDQVREEDKPVVEVVDESVLRELRMWDRWEETGEAEEDWGAKEDGEVRGAAPAA</sequence>
<comment type="caution">
    <text evidence="3">The sequence shown here is derived from an EMBL/GenBank/DDBJ whole genome shotgun (WGS) entry which is preliminary data.</text>
</comment>
<dbReference type="PANTHER" id="PTHR21357:SF4">
    <property type="entry name" value="FAM172 FAMILY PROTEIN HOMOLOG CG10038"/>
    <property type="match status" value="1"/>
</dbReference>
<dbReference type="InterPro" id="IPR048263">
    <property type="entry name" value="Arb2"/>
</dbReference>
<evidence type="ECO:0000256" key="1">
    <source>
        <dbReference type="SAM" id="MobiDB-lite"/>
    </source>
</evidence>